<dbReference type="InterPro" id="IPR019734">
    <property type="entry name" value="TPR_rpt"/>
</dbReference>
<dbReference type="PROSITE" id="PS50005">
    <property type="entry name" value="TPR"/>
    <property type="match status" value="2"/>
</dbReference>
<comment type="caution">
    <text evidence="4">The sequence shown here is derived from an EMBL/GenBank/DDBJ whole genome shotgun (WGS) entry which is preliminary data.</text>
</comment>
<dbReference type="InterPro" id="IPR013105">
    <property type="entry name" value="TPR_2"/>
</dbReference>
<proteinExistence type="predicted"/>
<keyword evidence="1" id="KW-0677">Repeat</keyword>
<feature type="repeat" description="TPR" evidence="3">
    <location>
        <begin position="168"/>
        <end position="201"/>
    </location>
</feature>
<feature type="repeat" description="TPR" evidence="3">
    <location>
        <begin position="249"/>
        <end position="282"/>
    </location>
</feature>
<evidence type="ECO:0000313" key="5">
    <source>
        <dbReference type="Proteomes" id="UP000029579"/>
    </source>
</evidence>
<dbReference type="Proteomes" id="UP000029579">
    <property type="component" value="Unassembled WGS sequence"/>
</dbReference>
<dbReference type="InterPro" id="IPR051012">
    <property type="entry name" value="CellSynth/LPSAsmb/PSIAsmb"/>
</dbReference>
<dbReference type="Pfam" id="PF07719">
    <property type="entry name" value="TPR_2"/>
    <property type="match status" value="1"/>
</dbReference>
<dbReference type="PROSITE" id="PS50293">
    <property type="entry name" value="TPR_REGION"/>
    <property type="match status" value="1"/>
</dbReference>
<reference evidence="4 5" key="1">
    <citation type="submission" date="2014-07" db="EMBL/GenBank/DDBJ databases">
        <authorList>
            <person name="McCorrison J."/>
            <person name="Sanka R."/>
            <person name="Torralba M."/>
            <person name="Gillis M."/>
            <person name="Haft D.H."/>
            <person name="Methe B."/>
            <person name="Sutton G."/>
            <person name="Nelson K.E."/>
        </authorList>
    </citation>
    <scope>NUCLEOTIDE SEQUENCE [LARGE SCALE GENOMIC DNA]</scope>
    <source>
        <strain evidence="4 5">S7-1-13</strain>
    </source>
</reference>
<evidence type="ECO:0000256" key="3">
    <source>
        <dbReference type="PROSITE-ProRule" id="PRU00339"/>
    </source>
</evidence>
<evidence type="ECO:0000256" key="2">
    <source>
        <dbReference type="ARBA" id="ARBA00022803"/>
    </source>
</evidence>
<dbReference type="OrthoDB" id="358807at2"/>
<sequence>MGSLDGYFIKYTDRLAYIELREDSLNEELKGISLPIYVEDMKEGIKTGDFKNEINLEIILEAMLINLAIDPNFLYRKEYEKVLKKYLKNIGDYTANKSVYCEESDKTKALLLARAGYILDSANKYNAYLYARLLWPLAYEDDGQYQNDFVKEALRILQEILKNDEKFKLSYYELGNIYANLGEYIKARSYYNNALRLTDDEIAKNDIRNKLISIDDNAEIEQALYYIGKSNYNEAVRTLTKLLSKTKRADAYYYLGVAYQNIGNYENSIMAFEQSLELNADFRELYNDYAISLYLNKNEFEALKVIGEGLKKYPQDPRMTYNKIQINLVVGNTEKAKEDIEELLTYDDLTEEIKENLKIIKHHYKL</sequence>
<dbReference type="EMBL" id="JRMW01000044">
    <property type="protein sequence ID" value="KGF02891.1"/>
    <property type="molecule type" value="Genomic_DNA"/>
</dbReference>
<gene>
    <name evidence="4" type="ORF">HMPREF1630_09460</name>
</gene>
<dbReference type="RefSeq" id="WP_037328898.1">
    <property type="nucleotide sequence ID" value="NZ_JRMW01000044.1"/>
</dbReference>
<protein>
    <submittedName>
        <fullName evidence="4">Uncharacterized protein</fullName>
    </submittedName>
</protein>
<accession>A0A095WZM4</accession>
<dbReference type="PANTHER" id="PTHR45586">
    <property type="entry name" value="TPR REPEAT-CONTAINING PROTEIN PA4667"/>
    <property type="match status" value="1"/>
</dbReference>
<dbReference type="eggNOG" id="COG0457">
    <property type="taxonomic scope" value="Bacteria"/>
</dbReference>
<dbReference type="Pfam" id="PF00515">
    <property type="entry name" value="TPR_1"/>
    <property type="match status" value="1"/>
</dbReference>
<name>A0A095WZM4_9FIRM</name>
<dbReference type="PANTHER" id="PTHR45586:SF1">
    <property type="entry name" value="LIPOPOLYSACCHARIDE ASSEMBLY PROTEIN B"/>
    <property type="match status" value="1"/>
</dbReference>
<organism evidence="4 5">
    <name type="scientific">Anaerococcus lactolyticus S7-1-13</name>
    <dbReference type="NCBI Taxonomy" id="1284686"/>
    <lineage>
        <taxon>Bacteria</taxon>
        <taxon>Bacillati</taxon>
        <taxon>Bacillota</taxon>
        <taxon>Tissierellia</taxon>
        <taxon>Tissierellales</taxon>
        <taxon>Peptoniphilaceae</taxon>
        <taxon>Anaerococcus</taxon>
    </lineage>
</organism>
<dbReference type="InterPro" id="IPR011990">
    <property type="entry name" value="TPR-like_helical_dom_sf"/>
</dbReference>
<dbReference type="SUPFAM" id="SSF48452">
    <property type="entry name" value="TPR-like"/>
    <property type="match status" value="1"/>
</dbReference>
<evidence type="ECO:0000313" key="4">
    <source>
        <dbReference type="EMBL" id="KGF02891.1"/>
    </source>
</evidence>
<dbReference type="Gene3D" id="1.25.40.10">
    <property type="entry name" value="Tetratricopeptide repeat domain"/>
    <property type="match status" value="2"/>
</dbReference>
<dbReference type="SMART" id="SM00028">
    <property type="entry name" value="TPR"/>
    <property type="match status" value="3"/>
</dbReference>
<evidence type="ECO:0000256" key="1">
    <source>
        <dbReference type="ARBA" id="ARBA00022737"/>
    </source>
</evidence>
<keyword evidence="2 3" id="KW-0802">TPR repeat</keyword>
<dbReference type="AlphaFoldDB" id="A0A095WZM4"/>